<evidence type="ECO:0000256" key="1">
    <source>
        <dbReference type="SAM" id="MobiDB-lite"/>
    </source>
</evidence>
<keyword evidence="2" id="KW-0812">Transmembrane</keyword>
<comment type="caution">
    <text evidence="4">The sequence shown here is derived from an EMBL/GenBank/DDBJ whole genome shotgun (WGS) entry which is preliminary data.</text>
</comment>
<evidence type="ECO:0000313" key="4">
    <source>
        <dbReference type="EMBL" id="KAI7796169.1"/>
    </source>
</evidence>
<reference evidence="4" key="1">
    <citation type="submission" date="2021-02" db="EMBL/GenBank/DDBJ databases">
        <title>Comparative genomics reveals that relaxation of natural selection precedes convergent phenotypic evolution of cavefish.</title>
        <authorList>
            <person name="Peng Z."/>
        </authorList>
    </citation>
    <scope>NUCLEOTIDE SEQUENCE</scope>
    <source>
        <tissue evidence="4">Muscle</tissue>
    </source>
</reference>
<feature type="chain" id="PRO_5040843899" evidence="3">
    <location>
        <begin position="21"/>
        <end position="225"/>
    </location>
</feature>
<keyword evidence="2" id="KW-1133">Transmembrane helix</keyword>
<dbReference type="Proteomes" id="UP001059041">
    <property type="component" value="Linkage Group LG19"/>
</dbReference>
<organism evidence="4 5">
    <name type="scientific">Triplophysa rosa</name>
    <name type="common">Cave loach</name>
    <dbReference type="NCBI Taxonomy" id="992332"/>
    <lineage>
        <taxon>Eukaryota</taxon>
        <taxon>Metazoa</taxon>
        <taxon>Chordata</taxon>
        <taxon>Craniata</taxon>
        <taxon>Vertebrata</taxon>
        <taxon>Euteleostomi</taxon>
        <taxon>Actinopterygii</taxon>
        <taxon>Neopterygii</taxon>
        <taxon>Teleostei</taxon>
        <taxon>Ostariophysi</taxon>
        <taxon>Cypriniformes</taxon>
        <taxon>Nemacheilidae</taxon>
        <taxon>Triplophysa</taxon>
    </lineage>
</organism>
<evidence type="ECO:0000256" key="2">
    <source>
        <dbReference type="SAM" id="Phobius"/>
    </source>
</evidence>
<feature type="transmembrane region" description="Helical" evidence="2">
    <location>
        <begin position="125"/>
        <end position="152"/>
    </location>
</feature>
<evidence type="ECO:0000313" key="5">
    <source>
        <dbReference type="Proteomes" id="UP001059041"/>
    </source>
</evidence>
<feature type="signal peptide" evidence="3">
    <location>
        <begin position="1"/>
        <end position="20"/>
    </location>
</feature>
<gene>
    <name evidence="4" type="ORF">IRJ41_017955</name>
</gene>
<keyword evidence="5" id="KW-1185">Reference proteome</keyword>
<name>A0A9W7TFU6_TRIRA</name>
<evidence type="ECO:0000256" key="3">
    <source>
        <dbReference type="SAM" id="SignalP"/>
    </source>
</evidence>
<keyword evidence="3" id="KW-0732">Signal</keyword>
<sequence length="225" mass="24983">MIQLLHSCVLLSLTAKYATANTSVIVSLAMMTVSDYTHLTCCHPCQHVSRCYFYIDSGEIGQETARNCCCDHLVSGQQLLEGKAEQQLLSAVNVHCVTQLDYGNNSTSTNVTVTVWRLPLSGKHAVILLLVFGALVLFCLLIFISVCIWYCVTKKQGRKRQFQPVRSQELDTDTQGVNHGIEEEQEDRSEVEELFYATVSHTSFDGVSSTVKFESGTDYATVVVN</sequence>
<feature type="region of interest" description="Disordered" evidence="1">
    <location>
        <begin position="170"/>
        <end position="189"/>
    </location>
</feature>
<protein>
    <submittedName>
        <fullName evidence="4">Uncharacterized protein</fullName>
    </submittedName>
</protein>
<dbReference type="EMBL" id="JAFHDT010000019">
    <property type="protein sequence ID" value="KAI7796169.1"/>
    <property type="molecule type" value="Genomic_DNA"/>
</dbReference>
<dbReference type="AlphaFoldDB" id="A0A9W7TFU6"/>
<proteinExistence type="predicted"/>
<accession>A0A9W7TFU6</accession>
<keyword evidence="2" id="KW-0472">Membrane</keyword>